<evidence type="ECO:0000259" key="2">
    <source>
        <dbReference type="Pfam" id="PF20041"/>
    </source>
</evidence>
<dbReference type="STRING" id="151894.SAMN04488524_2535"/>
<keyword evidence="1" id="KW-0732">Signal</keyword>
<dbReference type="OrthoDB" id="1191296at2"/>
<dbReference type="Gene3D" id="2.180.10.10">
    <property type="entry name" value="RHS repeat-associated core"/>
    <property type="match status" value="1"/>
</dbReference>
<dbReference type="Pfam" id="PF20041">
    <property type="entry name" value="DUF6443"/>
    <property type="match status" value="1"/>
</dbReference>
<feature type="signal peptide" evidence="1">
    <location>
        <begin position="1"/>
        <end position="29"/>
    </location>
</feature>
<dbReference type="InterPro" id="IPR022385">
    <property type="entry name" value="Rhs_assc_core"/>
</dbReference>
<keyword evidence="4" id="KW-1185">Reference proteome</keyword>
<dbReference type="PANTHER" id="PTHR32305">
    <property type="match status" value="1"/>
</dbReference>
<reference evidence="4" key="1">
    <citation type="submission" date="2017-04" db="EMBL/GenBank/DDBJ databases">
        <authorList>
            <person name="Varghese N."/>
            <person name="Submissions S."/>
        </authorList>
    </citation>
    <scope>NUCLEOTIDE SEQUENCE [LARGE SCALE GENOMIC DNA]</scope>
    <source>
        <strain evidence="4">DSM 12126</strain>
    </source>
</reference>
<evidence type="ECO:0000256" key="1">
    <source>
        <dbReference type="SAM" id="SignalP"/>
    </source>
</evidence>
<dbReference type="EMBL" id="FWXT01000001">
    <property type="protein sequence ID" value="SMC74836.1"/>
    <property type="molecule type" value="Genomic_DNA"/>
</dbReference>
<dbReference type="Proteomes" id="UP000192756">
    <property type="component" value="Unassembled WGS sequence"/>
</dbReference>
<feature type="domain" description="DUF6443" evidence="2">
    <location>
        <begin position="105"/>
        <end position="240"/>
    </location>
</feature>
<evidence type="ECO:0000313" key="3">
    <source>
        <dbReference type="EMBL" id="SMC74836.1"/>
    </source>
</evidence>
<sequence>MKRYLNLKPEKAWKYIAVCLLAGFTGAKAQQPNPILNVYNNETEIKGVRSVTLKDGFYIPAGKTVRIFALASFKECVPLLSSLSDNQNYVSTKIFKVPGVLNSTQVNQSGRSTCEVNQTVQYLDGLGRPLQTVTVQGSPTFRDVVQPVAYDALGREQNKYLLYTAGISTSNGSFKPAALTEQLAFYNNPIAQAAVGVAAISGAFSETLFEASPLNRVLEQGSPGANWQLSAGHTQKIKYSTNISDEVKLWVVTATGASGATSYEEGKLYKTITKDENWTSGDGKSGTVEEFKDQEGKVVLKRTYNTGEIAHSTYYVYDDLGNLRYVLPPAVSVNSFTEADAVFSQFIYGYHYDGRKRIVEKQIPGKGREEMVYNKRDQLVLSRDAEQHAKGKWLFTKYDALGRVIMTGVHSNTAGRAALQLAMDAQSTLWEGRDDGNNSSTGTGYTNSVLPNTGIDTYFTINYYDDYNFYGNTFLPPNGSTQMPAARTKGLQTGGFVYQLGSSTTRYLNVNYYDEEGRVIRTASENHLGGKDYTDNTWNFAGELTASTRTHTGSASGPETIIATRYEYDHMGRELATMQSINGQPEVVLSKLAYNEVGQLLKKELHSGDNGTTFLQNTSYAYNERGWLNNSKSDQFSINLKYDTGTIPQYNGNIANQEWGAGTSYPNVYTYEYDKLNRLKSGVSTGVVMSEYLTYDLMGNIASMNRDGAGASTYSYTGNKLNSISGALTTGGYVYDLNGNATTDGRKGVTIGYNILNLPSTVSKSGLSMSYTYDAAGNKLKKVSSDEATSDYVGGIQYTGGAIDFIITEEGKARNNGGTYVYEYNLTDHLGNVRYTFNQHPTTGAVQGLQSNNYYPFGKQVGGTGVNKYLYNGKELQNELGQLDYGARFYDPEIGRWNVVDPLAEKHFNVNPYNYVLNNPINFIDPLGLDTIPVNKIVENRSDARQFNPAKDEIALDRNAVVIRPEVNMGTGETEGMLGAAVPIALTSSAIDGPLPIGEAIGAGIITAAAVHDALTRVYVTYTLVGPQGQIYVGRSSGYGDPQSIMMNRYYGHHMRALGYRNPVLDRSIVGVMGYTAIRGREQQLIDSYGGIGSSRVGNRIRGVGYYNPAGPGYHKMSDFAFGPLSPYTGYFK</sequence>
<dbReference type="NCBIfam" id="TIGR03696">
    <property type="entry name" value="Rhs_assc_core"/>
    <property type="match status" value="1"/>
</dbReference>
<gene>
    <name evidence="3" type="ORF">SAMN04488524_2535</name>
</gene>
<proteinExistence type="predicted"/>
<evidence type="ECO:0000313" key="4">
    <source>
        <dbReference type="Proteomes" id="UP000192756"/>
    </source>
</evidence>
<accession>A0A1W2BPP7</accession>
<dbReference type="InterPro" id="IPR045619">
    <property type="entry name" value="DUF6443"/>
</dbReference>
<dbReference type="AlphaFoldDB" id="A0A1W2BPP7"/>
<dbReference type="RefSeq" id="WP_084239038.1">
    <property type="nucleotide sequence ID" value="NZ_FWXT01000001.1"/>
</dbReference>
<organism evidence="3 4">
    <name type="scientific">Pedobacter africanus</name>
    <dbReference type="NCBI Taxonomy" id="151894"/>
    <lineage>
        <taxon>Bacteria</taxon>
        <taxon>Pseudomonadati</taxon>
        <taxon>Bacteroidota</taxon>
        <taxon>Sphingobacteriia</taxon>
        <taxon>Sphingobacteriales</taxon>
        <taxon>Sphingobacteriaceae</taxon>
        <taxon>Pedobacter</taxon>
    </lineage>
</organism>
<protein>
    <submittedName>
        <fullName evidence="3">RHS repeat-associated core domain-containing protein</fullName>
    </submittedName>
</protein>
<name>A0A1W2BPP7_9SPHI</name>
<dbReference type="PANTHER" id="PTHR32305:SF15">
    <property type="entry name" value="PROTEIN RHSA-RELATED"/>
    <property type="match status" value="1"/>
</dbReference>
<dbReference type="InterPro" id="IPR050708">
    <property type="entry name" value="T6SS_VgrG/RHS"/>
</dbReference>
<feature type="chain" id="PRO_5012529158" evidence="1">
    <location>
        <begin position="30"/>
        <end position="1133"/>
    </location>
</feature>